<keyword evidence="2" id="KW-1185">Reference proteome</keyword>
<proteinExistence type="predicted"/>
<dbReference type="Proteomes" id="UP001605036">
    <property type="component" value="Unassembled WGS sequence"/>
</dbReference>
<dbReference type="EMBL" id="JBHFFA010000002">
    <property type="protein sequence ID" value="KAL2643453.1"/>
    <property type="molecule type" value="Genomic_DNA"/>
</dbReference>
<accession>A0ABD1Z6P0</accession>
<reference evidence="1 2" key="1">
    <citation type="submission" date="2024-09" db="EMBL/GenBank/DDBJ databases">
        <title>Chromosome-scale assembly of Riccia fluitans.</title>
        <authorList>
            <person name="Paukszto L."/>
            <person name="Sawicki J."/>
            <person name="Karawczyk K."/>
            <person name="Piernik-Szablinska J."/>
            <person name="Szczecinska M."/>
            <person name="Mazdziarz M."/>
        </authorList>
    </citation>
    <scope>NUCLEOTIDE SEQUENCE [LARGE SCALE GENOMIC DNA]</scope>
    <source>
        <strain evidence="1">Rf_01</strain>
        <tissue evidence="1">Aerial parts of the thallus</tissue>
    </source>
</reference>
<gene>
    <name evidence="1" type="ORF">R1flu_011040</name>
</gene>
<organism evidence="1 2">
    <name type="scientific">Riccia fluitans</name>
    <dbReference type="NCBI Taxonomy" id="41844"/>
    <lineage>
        <taxon>Eukaryota</taxon>
        <taxon>Viridiplantae</taxon>
        <taxon>Streptophyta</taxon>
        <taxon>Embryophyta</taxon>
        <taxon>Marchantiophyta</taxon>
        <taxon>Marchantiopsida</taxon>
        <taxon>Marchantiidae</taxon>
        <taxon>Marchantiales</taxon>
        <taxon>Ricciaceae</taxon>
        <taxon>Riccia</taxon>
    </lineage>
</organism>
<protein>
    <submittedName>
        <fullName evidence="1">Uncharacterized protein</fullName>
    </submittedName>
</protein>
<sequence length="154" mass="16472">MDPCRMPIAGLWDWMGNRRSGCLDCQPSALRLTLFHLLVRLGSLVNFALRESGHLGLGNLYSGRVPSKKLTLQPLSSTSHTQNGSGYSLLVIGLTPLGVPRGEDGLTEGQGEPGGSHHFLVVRVAPRSSMISAQAVANRRALCSSLVPEWGEGI</sequence>
<dbReference type="AlphaFoldDB" id="A0ABD1Z6P0"/>
<comment type="caution">
    <text evidence="1">The sequence shown here is derived from an EMBL/GenBank/DDBJ whole genome shotgun (WGS) entry which is preliminary data.</text>
</comment>
<name>A0ABD1Z6P0_9MARC</name>
<evidence type="ECO:0000313" key="1">
    <source>
        <dbReference type="EMBL" id="KAL2643453.1"/>
    </source>
</evidence>
<evidence type="ECO:0000313" key="2">
    <source>
        <dbReference type="Proteomes" id="UP001605036"/>
    </source>
</evidence>